<feature type="chain" id="PRO_5021991657" description="ATP-dependent DNA helicase" evidence="2">
    <location>
        <begin position="23"/>
        <end position="87"/>
    </location>
</feature>
<keyword evidence="2" id="KW-0732">Signal</keyword>
<dbReference type="AlphaFoldDB" id="A0A558BPD3"/>
<accession>A0A558BPD3</accession>
<dbReference type="EMBL" id="VMRJ01000005">
    <property type="protein sequence ID" value="TVT38374.1"/>
    <property type="molecule type" value="Genomic_DNA"/>
</dbReference>
<reference evidence="3 4" key="1">
    <citation type="submission" date="2019-07" db="EMBL/GenBank/DDBJ databases">
        <title>Hymenobacter sp. straun FUR1 Genome sequencing and assembly.</title>
        <authorList>
            <person name="Chhetri G."/>
        </authorList>
    </citation>
    <scope>NUCLEOTIDE SEQUENCE [LARGE SCALE GENOMIC DNA]</scope>
    <source>
        <strain evidence="3 4">Fur1</strain>
    </source>
</reference>
<dbReference type="Proteomes" id="UP000317624">
    <property type="component" value="Unassembled WGS sequence"/>
</dbReference>
<comment type="caution">
    <text evidence="3">The sequence shown here is derived from an EMBL/GenBank/DDBJ whole genome shotgun (WGS) entry which is preliminary data.</text>
</comment>
<keyword evidence="4" id="KW-1185">Reference proteome</keyword>
<evidence type="ECO:0008006" key="5">
    <source>
        <dbReference type="Google" id="ProtNLM"/>
    </source>
</evidence>
<evidence type="ECO:0000256" key="1">
    <source>
        <dbReference type="SAM" id="MobiDB-lite"/>
    </source>
</evidence>
<evidence type="ECO:0000313" key="3">
    <source>
        <dbReference type="EMBL" id="TVT38374.1"/>
    </source>
</evidence>
<organism evidence="3 4">
    <name type="scientific">Hymenobacter setariae</name>
    <dbReference type="NCBI Taxonomy" id="2594794"/>
    <lineage>
        <taxon>Bacteria</taxon>
        <taxon>Pseudomonadati</taxon>
        <taxon>Bacteroidota</taxon>
        <taxon>Cytophagia</taxon>
        <taxon>Cytophagales</taxon>
        <taxon>Hymenobacteraceae</taxon>
        <taxon>Hymenobacter</taxon>
    </lineage>
</organism>
<dbReference type="RefSeq" id="WP_144851183.1">
    <property type="nucleotide sequence ID" value="NZ_VMRJ01000005.1"/>
</dbReference>
<sequence length="87" mass="10637">MKTALLSFATALTLFVTTAASAAPFDHDRDLRRMSPRERARYEQAQRDRARFEQAQRQRERQQAIERARWEAQHRRDRHDDRDYRRH</sequence>
<gene>
    <name evidence="3" type="ORF">FNT36_19450</name>
</gene>
<protein>
    <recommendedName>
        <fullName evidence="5">ATP-dependent DNA helicase</fullName>
    </recommendedName>
</protein>
<proteinExistence type="predicted"/>
<feature type="region of interest" description="Disordered" evidence="1">
    <location>
        <begin position="25"/>
        <end position="87"/>
    </location>
</feature>
<evidence type="ECO:0000256" key="2">
    <source>
        <dbReference type="SAM" id="SignalP"/>
    </source>
</evidence>
<feature type="signal peptide" evidence="2">
    <location>
        <begin position="1"/>
        <end position="22"/>
    </location>
</feature>
<evidence type="ECO:0000313" key="4">
    <source>
        <dbReference type="Proteomes" id="UP000317624"/>
    </source>
</evidence>
<name>A0A558BPD3_9BACT</name>